<dbReference type="RefSeq" id="WP_143870831.1">
    <property type="nucleotide sequence ID" value="NZ_CP041660.1"/>
</dbReference>
<reference evidence="1 2" key="1">
    <citation type="submission" date="2024-06" db="EMBL/GenBank/DDBJ databases">
        <authorList>
            <person name="Chen R.Y."/>
        </authorList>
    </citation>
    <scope>NUCLEOTIDE SEQUENCE [LARGE SCALE GENOMIC DNA]</scope>
    <source>
        <strain evidence="1 2">D2</strain>
    </source>
</reference>
<evidence type="ECO:0008006" key="3">
    <source>
        <dbReference type="Google" id="ProtNLM"/>
    </source>
</evidence>
<gene>
    <name evidence="1" type="ORF">ABS311_20675</name>
</gene>
<sequence length="129" mass="14820">MKLMLIASSQNLIDLIGEVLGEFPLEIQTTSTIEHALHKLKHEPSPDFLILIYPNDRTALEFDIQKLRTNLVYNPIFVCARDKHANKEVHDPLRLNRYLQYPLSGEELLSVVTNTFYSSSRSIMPVLRA</sequence>
<evidence type="ECO:0000313" key="2">
    <source>
        <dbReference type="Proteomes" id="UP001467690"/>
    </source>
</evidence>
<evidence type="ECO:0000313" key="1">
    <source>
        <dbReference type="EMBL" id="MER2494295.1"/>
    </source>
</evidence>
<organism evidence="1 2">
    <name type="scientific">Catenovulum sediminis</name>
    <dbReference type="NCBI Taxonomy" id="1740262"/>
    <lineage>
        <taxon>Bacteria</taxon>
        <taxon>Pseudomonadati</taxon>
        <taxon>Pseudomonadota</taxon>
        <taxon>Gammaproteobacteria</taxon>
        <taxon>Alteromonadales</taxon>
        <taxon>Alteromonadaceae</taxon>
        <taxon>Catenovulum</taxon>
    </lineage>
</organism>
<dbReference type="EMBL" id="JBELOE010000287">
    <property type="protein sequence ID" value="MER2494295.1"/>
    <property type="molecule type" value="Genomic_DNA"/>
</dbReference>
<proteinExistence type="predicted"/>
<comment type="caution">
    <text evidence="1">The sequence shown here is derived from an EMBL/GenBank/DDBJ whole genome shotgun (WGS) entry which is preliminary data.</text>
</comment>
<keyword evidence="2" id="KW-1185">Reference proteome</keyword>
<accession>A0ABV1RN30</accession>
<protein>
    <recommendedName>
        <fullName evidence="3">Response regulatory domain-containing protein</fullName>
    </recommendedName>
</protein>
<dbReference type="Proteomes" id="UP001467690">
    <property type="component" value="Unassembled WGS sequence"/>
</dbReference>
<name>A0ABV1RN30_9ALTE</name>